<proteinExistence type="predicted"/>
<dbReference type="SUPFAM" id="SSF56112">
    <property type="entry name" value="Protein kinase-like (PK-like)"/>
    <property type="match status" value="1"/>
</dbReference>
<evidence type="ECO:0000256" key="7">
    <source>
        <dbReference type="ARBA" id="ARBA00047899"/>
    </source>
</evidence>
<comment type="catalytic activity">
    <reaction evidence="8">
        <text>L-seryl-[protein] + ATP = O-phospho-L-seryl-[protein] + ADP + H(+)</text>
        <dbReference type="Rhea" id="RHEA:17989"/>
        <dbReference type="Rhea" id="RHEA-COMP:9863"/>
        <dbReference type="Rhea" id="RHEA-COMP:11604"/>
        <dbReference type="ChEBI" id="CHEBI:15378"/>
        <dbReference type="ChEBI" id="CHEBI:29999"/>
        <dbReference type="ChEBI" id="CHEBI:30616"/>
        <dbReference type="ChEBI" id="CHEBI:83421"/>
        <dbReference type="ChEBI" id="CHEBI:456216"/>
        <dbReference type="EC" id="2.7.11.1"/>
    </reaction>
</comment>
<evidence type="ECO:0000313" key="11">
    <source>
        <dbReference type="EMBL" id="MFB2834499.1"/>
    </source>
</evidence>
<keyword evidence="2" id="KW-0723">Serine/threonine-protein kinase</keyword>
<evidence type="ECO:0000256" key="1">
    <source>
        <dbReference type="ARBA" id="ARBA00012513"/>
    </source>
</evidence>
<dbReference type="EC" id="2.7.11.1" evidence="1"/>
<dbReference type="EMBL" id="JBHFNT010000071">
    <property type="protein sequence ID" value="MFB2834499.1"/>
    <property type="molecule type" value="Genomic_DNA"/>
</dbReference>
<reference evidence="11 12" key="1">
    <citation type="submission" date="2024-09" db="EMBL/GenBank/DDBJ databases">
        <title>Floridaenema gen nov. (Aerosakkonemataceae, Aerosakkonematales ord. nov., Cyanobacteria) from benthic tropical and subtropical fresh waters, with the description of four new species.</title>
        <authorList>
            <person name="Moretto J.A."/>
            <person name="Berthold D.E."/>
            <person name="Lefler F.W."/>
            <person name="Huang I.-S."/>
            <person name="Laughinghouse H. IV."/>
        </authorList>
    </citation>
    <scope>NUCLEOTIDE SEQUENCE [LARGE SCALE GENOMIC DNA]</scope>
    <source>
        <strain evidence="11 12">BLCC-F167</strain>
    </source>
</reference>
<evidence type="ECO:0000313" key="12">
    <source>
        <dbReference type="Proteomes" id="UP001576780"/>
    </source>
</evidence>
<dbReference type="PANTHER" id="PTHR24363:SF0">
    <property type="entry name" value="SERINE_THREONINE KINASE LIKE DOMAIN CONTAINING 1"/>
    <property type="match status" value="1"/>
</dbReference>
<comment type="catalytic activity">
    <reaction evidence="7">
        <text>L-threonyl-[protein] + ATP = O-phospho-L-threonyl-[protein] + ADP + H(+)</text>
        <dbReference type="Rhea" id="RHEA:46608"/>
        <dbReference type="Rhea" id="RHEA-COMP:11060"/>
        <dbReference type="Rhea" id="RHEA-COMP:11605"/>
        <dbReference type="ChEBI" id="CHEBI:15378"/>
        <dbReference type="ChEBI" id="CHEBI:30013"/>
        <dbReference type="ChEBI" id="CHEBI:30616"/>
        <dbReference type="ChEBI" id="CHEBI:61977"/>
        <dbReference type="ChEBI" id="CHEBI:456216"/>
        <dbReference type="EC" id="2.7.11.1"/>
    </reaction>
</comment>
<organism evidence="11 12">
    <name type="scientific">Floridaenema evergladense BLCC-F167</name>
    <dbReference type="NCBI Taxonomy" id="3153639"/>
    <lineage>
        <taxon>Bacteria</taxon>
        <taxon>Bacillati</taxon>
        <taxon>Cyanobacteriota</taxon>
        <taxon>Cyanophyceae</taxon>
        <taxon>Oscillatoriophycideae</taxon>
        <taxon>Aerosakkonematales</taxon>
        <taxon>Aerosakkonemataceae</taxon>
        <taxon>Floridanema</taxon>
        <taxon>Floridanema evergladense</taxon>
    </lineage>
</organism>
<evidence type="ECO:0000259" key="10">
    <source>
        <dbReference type="PROSITE" id="PS50011"/>
    </source>
</evidence>
<keyword evidence="12" id="KW-1185">Reference proteome</keyword>
<gene>
    <name evidence="11" type="ORF">ACE1CA_08190</name>
</gene>
<evidence type="ECO:0000256" key="4">
    <source>
        <dbReference type="ARBA" id="ARBA00022741"/>
    </source>
</evidence>
<dbReference type="GO" id="GO:0016301">
    <property type="term" value="F:kinase activity"/>
    <property type="evidence" value="ECO:0007669"/>
    <property type="project" value="UniProtKB-KW"/>
</dbReference>
<protein>
    <recommendedName>
        <fullName evidence="1">non-specific serine/threonine protein kinase</fullName>
        <ecNumber evidence="1">2.7.11.1</ecNumber>
    </recommendedName>
</protein>
<evidence type="ECO:0000256" key="9">
    <source>
        <dbReference type="PROSITE-ProRule" id="PRU10141"/>
    </source>
</evidence>
<evidence type="ECO:0000256" key="2">
    <source>
        <dbReference type="ARBA" id="ARBA00022527"/>
    </source>
</evidence>
<dbReference type="Gene3D" id="1.10.510.10">
    <property type="entry name" value="Transferase(Phosphotransferase) domain 1"/>
    <property type="match status" value="1"/>
</dbReference>
<dbReference type="InterPro" id="IPR011009">
    <property type="entry name" value="Kinase-like_dom_sf"/>
</dbReference>
<accession>A0ABV4WHF1</accession>
<evidence type="ECO:0000256" key="6">
    <source>
        <dbReference type="ARBA" id="ARBA00022840"/>
    </source>
</evidence>
<dbReference type="Pfam" id="PF00069">
    <property type="entry name" value="Pkinase"/>
    <property type="match status" value="1"/>
</dbReference>
<name>A0ABV4WHF1_9CYAN</name>
<keyword evidence="4 9" id="KW-0547">Nucleotide-binding</keyword>
<evidence type="ECO:0000256" key="8">
    <source>
        <dbReference type="ARBA" id="ARBA00048679"/>
    </source>
</evidence>
<keyword evidence="6 9" id="KW-0067">ATP-binding</keyword>
<dbReference type="PANTHER" id="PTHR24363">
    <property type="entry name" value="SERINE/THREONINE PROTEIN KINASE"/>
    <property type="match status" value="1"/>
</dbReference>
<feature type="domain" description="Protein kinase" evidence="10">
    <location>
        <begin position="12"/>
        <end position="267"/>
    </location>
</feature>
<dbReference type="RefSeq" id="WP_413276934.1">
    <property type="nucleotide sequence ID" value="NZ_JBHFNT010000071.1"/>
</dbReference>
<keyword evidence="5 11" id="KW-0418">Kinase</keyword>
<dbReference type="PROSITE" id="PS00107">
    <property type="entry name" value="PROTEIN_KINASE_ATP"/>
    <property type="match status" value="1"/>
</dbReference>
<dbReference type="Gene3D" id="3.30.200.20">
    <property type="entry name" value="Phosphorylase Kinase, domain 1"/>
    <property type="match status" value="1"/>
</dbReference>
<feature type="binding site" evidence="9">
    <location>
        <position position="44"/>
    </location>
    <ligand>
        <name>ATP</name>
        <dbReference type="ChEBI" id="CHEBI:30616"/>
    </ligand>
</feature>
<keyword evidence="3" id="KW-0808">Transferase</keyword>
<evidence type="ECO:0000256" key="3">
    <source>
        <dbReference type="ARBA" id="ARBA00022679"/>
    </source>
</evidence>
<dbReference type="InterPro" id="IPR000719">
    <property type="entry name" value="Prot_kinase_dom"/>
</dbReference>
<evidence type="ECO:0000256" key="5">
    <source>
        <dbReference type="ARBA" id="ARBA00022777"/>
    </source>
</evidence>
<dbReference type="InterPro" id="IPR017441">
    <property type="entry name" value="Protein_kinase_ATP_BS"/>
</dbReference>
<dbReference type="Proteomes" id="UP001576780">
    <property type="component" value="Unassembled WGS sequence"/>
</dbReference>
<sequence length="271" mass="30936">MVKAENIIGGRYQIVKLLGKGGFGETYLAEDRHLPGYPKCVVKKLLFRYCDKAKQLFEREAQVLYRLGEHPQIPFLFAYFEEKQYFYLVQEFIDGLELNQIIQEGKSLPETQVISLMREVLEILVFVHQNKIVHRDINPKNIIRRHSDRKLVLIDFGAVKDVCQVDAQGQTQLTVAVGTPGYIPDEQANGKPRLCSDIYALGIMGIQMLTGVHPINFQEDPNTGRIIWRNQAKIRPALANILDKMVHNDCRQRYLSAVEALQDIEILATSG</sequence>
<comment type="caution">
    <text evidence="11">The sequence shown here is derived from an EMBL/GenBank/DDBJ whole genome shotgun (WGS) entry which is preliminary data.</text>
</comment>
<dbReference type="PROSITE" id="PS50011">
    <property type="entry name" value="PROTEIN_KINASE_DOM"/>
    <property type="match status" value="1"/>
</dbReference>
<dbReference type="CDD" id="cd14014">
    <property type="entry name" value="STKc_PknB_like"/>
    <property type="match status" value="1"/>
</dbReference>